<protein>
    <recommendedName>
        <fullName evidence="2">VWFA domain-containing protein</fullName>
    </recommendedName>
</protein>
<evidence type="ECO:0000259" key="2">
    <source>
        <dbReference type="Pfam" id="PF13519"/>
    </source>
</evidence>
<proteinExistence type="predicted"/>
<dbReference type="Pfam" id="PF13519">
    <property type="entry name" value="VWA_2"/>
    <property type="match status" value="1"/>
</dbReference>
<comment type="caution">
    <text evidence="3">The sequence shown here is derived from an EMBL/GenBank/DDBJ whole genome shotgun (WGS) entry which is preliminary data.</text>
</comment>
<dbReference type="Gene3D" id="3.40.50.410">
    <property type="entry name" value="von Willebrand factor, type A domain"/>
    <property type="match status" value="1"/>
</dbReference>
<evidence type="ECO:0000313" key="3">
    <source>
        <dbReference type="EMBL" id="KKN68163.1"/>
    </source>
</evidence>
<feature type="region of interest" description="Disordered" evidence="1">
    <location>
        <begin position="327"/>
        <end position="346"/>
    </location>
</feature>
<organism evidence="3">
    <name type="scientific">marine sediment metagenome</name>
    <dbReference type="NCBI Taxonomy" id="412755"/>
    <lineage>
        <taxon>unclassified sequences</taxon>
        <taxon>metagenomes</taxon>
        <taxon>ecological metagenomes</taxon>
    </lineage>
</organism>
<dbReference type="EMBL" id="LAZR01000456">
    <property type="protein sequence ID" value="KKN68163.1"/>
    <property type="molecule type" value="Genomic_DNA"/>
</dbReference>
<feature type="region of interest" description="Disordered" evidence="1">
    <location>
        <begin position="1"/>
        <end position="30"/>
    </location>
</feature>
<evidence type="ECO:0000256" key="1">
    <source>
        <dbReference type="SAM" id="MobiDB-lite"/>
    </source>
</evidence>
<dbReference type="InterPro" id="IPR002035">
    <property type="entry name" value="VWF_A"/>
</dbReference>
<dbReference type="InterPro" id="IPR036465">
    <property type="entry name" value="vWFA_dom_sf"/>
</dbReference>
<feature type="domain" description="VWFA" evidence="2">
    <location>
        <begin position="457"/>
        <end position="554"/>
    </location>
</feature>
<sequence>MTKRKRRTASKPGGWYPNAKVGGQKDTQDDYPELVEEHQQTIDELTDYYGGLPLKIKLFGGLDLDKDKRANDTEFQRIPVLLKELRSKTLAPYHILSRAGHRFVAPADEVKHKAALETAIRRINTGKLVIPKSIQKEINQKSPSLRKNPKYYLNMLFNVIWDTVIEQKMPLILPHDKQSRSYNKGRFQYLKDANINGLENDPLRQIKELQYLLYLETHRRQNPKSTIPPNPDTELQEQVEEILNQLGDDSEDLVYRSNEVLPDLLELLKIIQDNNNKNKNNLPNNMGGGKKKFGATYLDLFDPTKKMSSMDKASIEKQVQATLNKLGDDIRDSGNSKGKNLYESEIKAPGDSAGAGQFILKRWNESKFSKAESNLYNKQYSNVISKALQRTQIHLSERKGLRERSGNRIWTTSDPPKELRILQTIQRSGIVIPNVTTLMATYTEGKTQEKFGSSANIVILIDLSLSMSRVLPLAIEAALSASLVAQKDGGMVSCIAFESIGHEILHPSRNVALLQKRISQLYSTGGTTISAALDCLLQHLTIMGKANILLITDADIHDWTSPKAKGYFDLIHPRTESFQVYQVLSHQSGNATELMKTLQGNFRQAKFFLVDPTKHKSFSDDVLKTIYP</sequence>
<dbReference type="AlphaFoldDB" id="A0A0F9VQT6"/>
<name>A0A0F9VQT6_9ZZZZ</name>
<dbReference type="SUPFAM" id="SSF53300">
    <property type="entry name" value="vWA-like"/>
    <property type="match status" value="1"/>
</dbReference>
<reference evidence="3" key="1">
    <citation type="journal article" date="2015" name="Nature">
        <title>Complex archaea that bridge the gap between prokaryotes and eukaryotes.</title>
        <authorList>
            <person name="Spang A."/>
            <person name="Saw J.H."/>
            <person name="Jorgensen S.L."/>
            <person name="Zaremba-Niedzwiedzka K."/>
            <person name="Martijn J."/>
            <person name="Lind A.E."/>
            <person name="van Eijk R."/>
            <person name="Schleper C."/>
            <person name="Guy L."/>
            <person name="Ettema T.J."/>
        </authorList>
    </citation>
    <scope>NUCLEOTIDE SEQUENCE</scope>
</reference>
<gene>
    <name evidence="3" type="ORF">LCGC14_0453880</name>
</gene>
<accession>A0A0F9VQT6</accession>
<dbReference type="CDD" id="cd00198">
    <property type="entry name" value="vWFA"/>
    <property type="match status" value="1"/>
</dbReference>